<organism evidence="2 3">
    <name type="scientific">Favolaschia claudopus</name>
    <dbReference type="NCBI Taxonomy" id="2862362"/>
    <lineage>
        <taxon>Eukaryota</taxon>
        <taxon>Fungi</taxon>
        <taxon>Dikarya</taxon>
        <taxon>Basidiomycota</taxon>
        <taxon>Agaricomycotina</taxon>
        <taxon>Agaricomycetes</taxon>
        <taxon>Agaricomycetidae</taxon>
        <taxon>Agaricales</taxon>
        <taxon>Marasmiineae</taxon>
        <taxon>Mycenaceae</taxon>
        <taxon>Favolaschia</taxon>
    </lineage>
</organism>
<accession>A0AAW0C3Z5</accession>
<dbReference type="GO" id="GO:0046983">
    <property type="term" value="F:protein dimerization activity"/>
    <property type="evidence" value="ECO:0007669"/>
    <property type="project" value="InterPro"/>
</dbReference>
<dbReference type="EMBL" id="JAWWNJ010000022">
    <property type="protein sequence ID" value="KAK7033728.1"/>
    <property type="molecule type" value="Genomic_DNA"/>
</dbReference>
<protein>
    <submittedName>
        <fullName evidence="2">Uncharacterized protein</fullName>
    </submittedName>
</protein>
<evidence type="ECO:0000256" key="1">
    <source>
        <dbReference type="SAM" id="MobiDB-lite"/>
    </source>
</evidence>
<feature type="region of interest" description="Disordered" evidence="1">
    <location>
        <begin position="285"/>
        <end position="304"/>
    </location>
</feature>
<dbReference type="Proteomes" id="UP001362999">
    <property type="component" value="Unassembled WGS sequence"/>
</dbReference>
<reference evidence="2 3" key="1">
    <citation type="journal article" date="2024" name="J Genomics">
        <title>Draft genome sequencing and assembly of Favolaschia claudopus CIRM-BRFM 2984 isolated from oak limbs.</title>
        <authorList>
            <person name="Navarro D."/>
            <person name="Drula E."/>
            <person name="Chaduli D."/>
            <person name="Cazenave R."/>
            <person name="Ahrendt S."/>
            <person name="Wang J."/>
            <person name="Lipzen A."/>
            <person name="Daum C."/>
            <person name="Barry K."/>
            <person name="Grigoriev I.V."/>
            <person name="Favel A."/>
            <person name="Rosso M.N."/>
            <person name="Martin F."/>
        </authorList>
    </citation>
    <scope>NUCLEOTIDE SEQUENCE [LARGE SCALE GENOMIC DNA]</scope>
    <source>
        <strain evidence="2 3">CIRM-BRFM 2984</strain>
    </source>
</reference>
<evidence type="ECO:0000313" key="3">
    <source>
        <dbReference type="Proteomes" id="UP001362999"/>
    </source>
</evidence>
<dbReference type="Gene3D" id="4.10.280.10">
    <property type="entry name" value="Helix-loop-helix DNA-binding domain"/>
    <property type="match status" value="1"/>
</dbReference>
<dbReference type="AlphaFoldDB" id="A0AAW0C3Z5"/>
<comment type="caution">
    <text evidence="2">The sequence shown here is derived from an EMBL/GenBank/DDBJ whole genome shotgun (WGS) entry which is preliminary data.</text>
</comment>
<proteinExistence type="predicted"/>
<feature type="region of interest" description="Disordered" evidence="1">
    <location>
        <begin position="521"/>
        <end position="540"/>
    </location>
</feature>
<evidence type="ECO:0000313" key="2">
    <source>
        <dbReference type="EMBL" id="KAK7033728.1"/>
    </source>
</evidence>
<sequence>MRSIEGKTSARIYTKVEGETYKSCPTPRKHCDWKVIGTWTTFEENQGKVGEGCGLPDGGSEQKEVRRGEDAGKVAAVGGRHFLRWTLPIAVVTGAKGETGRQLKDYTPRKRFIEHMGGGLWRAIIGHRRCCSSPKCLGVALNRNDASKVACGADVVGELILRDHSPMLRERRKISRSPLPSKLSTRDLLDALRRPRRFPPPRPIQSLPSIVVNLTLPAVLELAATSYRTKKEVDDDGKDAKDAGVVKANKGMILQKSVEYIRFVPILVAAQGARNRVLEEQLKSFRGSSAGSASPPPLDLGLGGGWGAHANGLLASMPEGDDESGDGMLPGKRERGRKTKRTNGAALEKGVKTKSPTKRKVKKVEEDEEESDLSDDGSRDGLPLTRLLKAKRKPPPRFPTSSQLKPTRTRNESNDKSALAVLMQSTLFTTTADLAWYIVLDTRDDVQPTNPTLYQHRYHCSSPTDFSPDTTSPLRPSLESLSSTLLPIHSLSSAQAVTYPSNSGSLDSDIPYVNRMASRLPPFRSPSTDLVPKCARASPS</sequence>
<dbReference type="InterPro" id="IPR036638">
    <property type="entry name" value="HLH_DNA-bd_sf"/>
</dbReference>
<feature type="region of interest" description="Disordered" evidence="1">
    <location>
        <begin position="313"/>
        <end position="415"/>
    </location>
</feature>
<name>A0AAW0C3Z5_9AGAR</name>
<keyword evidence="3" id="KW-1185">Reference proteome</keyword>
<gene>
    <name evidence="2" type="ORF">R3P38DRAFT_3351495</name>
</gene>
<feature type="compositionally biased region" description="Acidic residues" evidence="1">
    <location>
        <begin position="366"/>
        <end position="375"/>
    </location>
</feature>